<dbReference type="InterPro" id="IPR042462">
    <property type="entry name" value="ARMC7"/>
</dbReference>
<evidence type="ECO:0000259" key="1">
    <source>
        <dbReference type="Pfam" id="PF01575"/>
    </source>
</evidence>
<dbReference type="InterPro" id="IPR002539">
    <property type="entry name" value="MaoC-like_dom"/>
</dbReference>
<feature type="domain" description="MaoC-like" evidence="1">
    <location>
        <begin position="240"/>
        <end position="324"/>
    </location>
</feature>
<sequence length="348" mass="39181">MFTSKEQLIKRTGKSSIGRYDFLKLLTTEFKTTKSKEAKEQVLANLANFAYDPINYGYIRQLQIIDLFLHALSENNLKLVRFAVGGICNVCADPINKLYILRNQGICLLTPLLSSQDEDIILSVITSLIFLINPDYKSEVTTELIGKISDLSNHENNRIKNLVAIFLNDCTEIKDKVENPKYIKKEVVKKLYIIIQLWSKMKFSKPFFKLLKRYVQQRYCTGPSDVLNTMEVGNEISVFKTVTKDDILNFAKLTGDYNPIHLVTSNNLVHGALLNGLVSGVLGTKMPGPGTIVVGQTFTFPAPCYAGDIIEIKVQIVSIRKIMKCEYMCIANGKNIVLKGNAKLIKKL</sequence>
<dbReference type="Proteomes" id="UP000515180">
    <property type="component" value="Unplaced"/>
</dbReference>
<dbReference type="KEGG" id="bim:100749968"/>
<protein>
    <submittedName>
        <fullName evidence="3">Uncharacterized protein LOC100749968</fullName>
    </submittedName>
</protein>
<dbReference type="SUPFAM" id="SSF48371">
    <property type="entry name" value="ARM repeat"/>
    <property type="match status" value="1"/>
</dbReference>
<name>A0A6P6FFR7_BOMIM</name>
<proteinExistence type="predicted"/>
<evidence type="ECO:0000313" key="3">
    <source>
        <dbReference type="RefSeq" id="XP_024226532.1"/>
    </source>
</evidence>
<dbReference type="AlphaFoldDB" id="A0A6P6FFR7"/>
<dbReference type="PANTHER" id="PTHR46263">
    <property type="entry name" value="ARMADILLO REPEAT-CONTAINING PROTEIN 7"/>
    <property type="match status" value="1"/>
</dbReference>
<dbReference type="Gene3D" id="1.25.10.10">
    <property type="entry name" value="Leucine-rich Repeat Variant"/>
    <property type="match status" value="1"/>
</dbReference>
<dbReference type="RefSeq" id="XP_024226532.1">
    <property type="nucleotide sequence ID" value="XM_024370764.2"/>
</dbReference>
<dbReference type="CDD" id="cd03449">
    <property type="entry name" value="R_hydratase"/>
    <property type="match status" value="1"/>
</dbReference>
<gene>
    <name evidence="3" type="primary">LOC100749968</name>
</gene>
<dbReference type="GeneID" id="100749968"/>
<accession>A0A6P6FFR7</accession>
<dbReference type="InterPro" id="IPR011989">
    <property type="entry name" value="ARM-like"/>
</dbReference>
<dbReference type="InterPro" id="IPR029069">
    <property type="entry name" value="HotDog_dom_sf"/>
</dbReference>
<dbReference type="OrthoDB" id="201709at2759"/>
<dbReference type="PANTHER" id="PTHR46263:SF1">
    <property type="entry name" value="ARMADILLO REPEAT-CONTAINING PROTEIN 7"/>
    <property type="match status" value="1"/>
</dbReference>
<dbReference type="Gene3D" id="3.10.129.10">
    <property type="entry name" value="Hotdog Thioesterase"/>
    <property type="match status" value="1"/>
</dbReference>
<organism evidence="2 3">
    <name type="scientific">Bombus impatiens</name>
    <name type="common">Bumblebee</name>
    <dbReference type="NCBI Taxonomy" id="132113"/>
    <lineage>
        <taxon>Eukaryota</taxon>
        <taxon>Metazoa</taxon>
        <taxon>Ecdysozoa</taxon>
        <taxon>Arthropoda</taxon>
        <taxon>Hexapoda</taxon>
        <taxon>Insecta</taxon>
        <taxon>Pterygota</taxon>
        <taxon>Neoptera</taxon>
        <taxon>Endopterygota</taxon>
        <taxon>Hymenoptera</taxon>
        <taxon>Apocrita</taxon>
        <taxon>Aculeata</taxon>
        <taxon>Apoidea</taxon>
        <taxon>Anthophila</taxon>
        <taxon>Apidae</taxon>
        <taxon>Bombus</taxon>
        <taxon>Pyrobombus</taxon>
    </lineage>
</organism>
<dbReference type="GO" id="GO:0018812">
    <property type="term" value="F:3-hydroxyacyl-CoA dehydratase activity"/>
    <property type="evidence" value="ECO:0007669"/>
    <property type="project" value="UniProtKB-ARBA"/>
</dbReference>
<dbReference type="InterPro" id="IPR016024">
    <property type="entry name" value="ARM-type_fold"/>
</dbReference>
<dbReference type="Pfam" id="PF01575">
    <property type="entry name" value="MaoC_dehydratas"/>
    <property type="match status" value="1"/>
</dbReference>
<keyword evidence="2" id="KW-1185">Reference proteome</keyword>
<evidence type="ECO:0000313" key="2">
    <source>
        <dbReference type="Proteomes" id="UP000515180"/>
    </source>
</evidence>
<reference evidence="3" key="1">
    <citation type="submission" date="2025-08" db="UniProtKB">
        <authorList>
            <consortium name="RefSeq"/>
        </authorList>
    </citation>
    <scope>IDENTIFICATION</scope>
</reference>
<dbReference type="SUPFAM" id="SSF54637">
    <property type="entry name" value="Thioesterase/thiol ester dehydrase-isomerase"/>
    <property type="match status" value="1"/>
</dbReference>